<reference evidence="1 2" key="1">
    <citation type="submission" date="2020-05" db="EMBL/GenBank/DDBJ databases">
        <title>WGS assembly of Panicum virgatum.</title>
        <authorList>
            <person name="Lovell J.T."/>
            <person name="Jenkins J."/>
            <person name="Shu S."/>
            <person name="Juenger T.E."/>
            <person name="Schmutz J."/>
        </authorList>
    </citation>
    <scope>NUCLEOTIDE SEQUENCE [LARGE SCALE GENOMIC DNA]</scope>
    <source>
        <strain evidence="2">cv. AP13</strain>
    </source>
</reference>
<feature type="non-terminal residue" evidence="1">
    <location>
        <position position="1"/>
    </location>
</feature>
<dbReference type="EMBL" id="CM029040">
    <property type="protein sequence ID" value="KAG2634393.1"/>
    <property type="molecule type" value="Genomic_DNA"/>
</dbReference>
<dbReference type="Proteomes" id="UP000823388">
    <property type="component" value="Chromosome 2N"/>
</dbReference>
<protein>
    <submittedName>
        <fullName evidence="1">Uncharacterized protein</fullName>
    </submittedName>
</protein>
<dbReference type="AlphaFoldDB" id="A0A8T0VPD7"/>
<evidence type="ECO:0000313" key="2">
    <source>
        <dbReference type="Proteomes" id="UP000823388"/>
    </source>
</evidence>
<feature type="non-terminal residue" evidence="1">
    <location>
        <position position="165"/>
    </location>
</feature>
<comment type="caution">
    <text evidence="1">The sequence shown here is derived from an EMBL/GenBank/DDBJ whole genome shotgun (WGS) entry which is preliminary data.</text>
</comment>
<keyword evidence="2" id="KW-1185">Reference proteome</keyword>
<organism evidence="1 2">
    <name type="scientific">Panicum virgatum</name>
    <name type="common">Blackwell switchgrass</name>
    <dbReference type="NCBI Taxonomy" id="38727"/>
    <lineage>
        <taxon>Eukaryota</taxon>
        <taxon>Viridiplantae</taxon>
        <taxon>Streptophyta</taxon>
        <taxon>Embryophyta</taxon>
        <taxon>Tracheophyta</taxon>
        <taxon>Spermatophyta</taxon>
        <taxon>Magnoliopsida</taxon>
        <taxon>Liliopsida</taxon>
        <taxon>Poales</taxon>
        <taxon>Poaceae</taxon>
        <taxon>PACMAD clade</taxon>
        <taxon>Panicoideae</taxon>
        <taxon>Panicodae</taxon>
        <taxon>Paniceae</taxon>
        <taxon>Panicinae</taxon>
        <taxon>Panicum</taxon>
        <taxon>Panicum sect. Hiantes</taxon>
    </lineage>
</organism>
<gene>
    <name evidence="1" type="ORF">PVAP13_2NG168909</name>
</gene>
<accession>A0A8T0VPD7</accession>
<evidence type="ECO:0000313" key="1">
    <source>
        <dbReference type="EMBL" id="KAG2634393.1"/>
    </source>
</evidence>
<proteinExistence type="predicted"/>
<name>A0A8T0VPD7_PANVG</name>
<sequence>LNWCKAVVDDLQDVAFTWRADKTKKSLSGCAIFLIILYLDNLQCKYQIAHTETPRAKYFDQNVIKKIITTDRMKDRQGKATFGLLPLRNSINTCYHKTQHSSSEVPVNIDPLAATHFSSMQAEVHSLVAQIGTSSRKMQAMLVLANFEAKSKKASSYMNIGQQIL</sequence>